<organism evidence="2 3">
    <name type="scientific">Aspergillus felis</name>
    <dbReference type="NCBI Taxonomy" id="1287682"/>
    <lineage>
        <taxon>Eukaryota</taxon>
        <taxon>Fungi</taxon>
        <taxon>Dikarya</taxon>
        <taxon>Ascomycota</taxon>
        <taxon>Pezizomycotina</taxon>
        <taxon>Eurotiomycetes</taxon>
        <taxon>Eurotiomycetidae</taxon>
        <taxon>Eurotiales</taxon>
        <taxon>Aspergillaceae</taxon>
        <taxon>Aspergillus</taxon>
        <taxon>Aspergillus subgen. Fumigati</taxon>
    </lineage>
</organism>
<sequence>MTVLDNRAYYLVNRKYGGKVFHTDDQNLSFRLHNPGWLLTSSQVVIAHRAPITGHIIFIMGDNYLTMVMVGGKLKLALEEDPRRLDGSEPTDQYQYWKLVKLSDESGKDGFQIQNAATGDWLEVSGSGMSVDCGTNEVGNETLWDLVLLPTTQALLKGLPDKKKTAKKTTVKKSSRDKHSEAPDEGSVGVSGSEDNRNAEGSEDDSDSVLNYSDNSYDHQSTVIPEPIWWDKHGIAHQSISMHKS</sequence>
<evidence type="ECO:0000313" key="3">
    <source>
        <dbReference type="Proteomes" id="UP000641853"/>
    </source>
</evidence>
<proteinExistence type="predicted"/>
<dbReference type="AlphaFoldDB" id="A0A8H6QZS2"/>
<evidence type="ECO:0008006" key="4">
    <source>
        <dbReference type="Google" id="ProtNLM"/>
    </source>
</evidence>
<name>A0A8H6QZS2_9EURO</name>
<evidence type="ECO:0000256" key="1">
    <source>
        <dbReference type="SAM" id="MobiDB-lite"/>
    </source>
</evidence>
<protein>
    <recommendedName>
        <fullName evidence="4">Ricin B lectin domain-containing protein</fullName>
    </recommendedName>
</protein>
<accession>A0A8H6QZS2</accession>
<feature type="compositionally biased region" description="Polar residues" evidence="1">
    <location>
        <begin position="208"/>
        <end position="218"/>
    </location>
</feature>
<feature type="compositionally biased region" description="Basic residues" evidence="1">
    <location>
        <begin position="164"/>
        <end position="176"/>
    </location>
</feature>
<gene>
    <name evidence="2" type="ORF">CNMCM7691_003154</name>
</gene>
<reference evidence="2" key="1">
    <citation type="submission" date="2020-06" db="EMBL/GenBank/DDBJ databases">
        <title>Draft genome sequences of strains closely related to Aspergillus parafelis and Aspergillus hiratsukae.</title>
        <authorList>
            <person name="Dos Santos R.A.C."/>
            <person name="Rivero-Menendez O."/>
            <person name="Steenwyk J.L."/>
            <person name="Mead M.E."/>
            <person name="Goldman G.H."/>
            <person name="Alastruey-Izquierdo A."/>
            <person name="Rokas A."/>
        </authorList>
    </citation>
    <scope>NUCLEOTIDE SEQUENCE</scope>
    <source>
        <strain evidence="2">CNM-CM7691</strain>
    </source>
</reference>
<dbReference type="Proteomes" id="UP000641853">
    <property type="component" value="Unassembled WGS sequence"/>
</dbReference>
<dbReference type="EMBL" id="JACBAG010001736">
    <property type="protein sequence ID" value="KAF7183241.1"/>
    <property type="molecule type" value="Genomic_DNA"/>
</dbReference>
<evidence type="ECO:0000313" key="2">
    <source>
        <dbReference type="EMBL" id="KAF7183241.1"/>
    </source>
</evidence>
<keyword evidence="3" id="KW-1185">Reference proteome</keyword>
<comment type="caution">
    <text evidence="2">The sequence shown here is derived from an EMBL/GenBank/DDBJ whole genome shotgun (WGS) entry which is preliminary data.</text>
</comment>
<feature type="region of interest" description="Disordered" evidence="1">
    <location>
        <begin position="160"/>
        <end position="218"/>
    </location>
</feature>